<sequence length="745" mass="76365">MTGRLDRLRRVRPPGTPRGRRAAAWVPYLLVVLVAAASLVGLTIRPAGEARRGMADYVVVAAAAGLRWEDLDPQRTPALWREATKGSTGWLTVRSAHQVTCPSDGWLTLGAGNYAAWDTRTVRGRCPAGTPELTRPDRIGANVTAQRTVVRTNQDRLPYGTTPGALAESVRCTVAVGPNAAIAAARPFGRVDRYAETLPADPAKLLSDCVLSIVDLGTISGSGAERRAAVAAADATLARVLAARPERSLMLIAGVADTESSSRLHVAIAEGDGWDGGWLTSAGTGRDGYLQLIDLAPTVLSALGRPAPEKLFAGYAASVSSGRPGDVARAMQGRNDADGRAIAQRGVASIFFTVLAVVQVLLFLAVVPVLMRARRHAGPAAPPLPPRRLVAVFEAALIAVSLAIPAGLLADVAPWWSSEHPAWMFGGATFLLMLAGTLAVRLAPRFRMTLWPMGAAAGISAIVIVVDLLTGARLQLNGVAGYSATHGVRYAGLGSVGLGVFVAGLLLAAGCAAQWVGRTWRPVVMVLFGGLGVVMVGSPYLGADPVGAIAVTAGVCVAAAISSGGWLTFPRFAWAAVAGLAVTAGFAVLDLHRPPLEQGTLGRFLSALGSGTAGPAMQRAATANGQALLDSPLTLLALAGALMLAFCQFSPWGGLKRVYGLHPAVRAAIAGTVVASVTAGIFGGTALGVAGAAAAMAVPVAVLTALRVLLHAADRTPPPGETDGPGGPSLRKADGDQLSVTEPAG</sequence>
<dbReference type="Proteomes" id="UP000320239">
    <property type="component" value="Unassembled WGS sequence"/>
</dbReference>
<evidence type="ECO:0000313" key="3">
    <source>
        <dbReference type="Proteomes" id="UP000320239"/>
    </source>
</evidence>
<protein>
    <submittedName>
        <fullName evidence="2">Uncharacterized protein</fullName>
    </submittedName>
</protein>
<dbReference type="OrthoDB" id="3264110at2"/>
<reference evidence="2 3" key="1">
    <citation type="submission" date="2019-06" db="EMBL/GenBank/DDBJ databases">
        <title>Sequencing the genomes of 1000 actinobacteria strains.</title>
        <authorList>
            <person name="Klenk H.-P."/>
        </authorList>
    </citation>
    <scope>NUCLEOTIDE SEQUENCE [LARGE SCALE GENOMIC DNA]</scope>
    <source>
        <strain evidence="2 3">DSM 43866</strain>
    </source>
</reference>
<dbReference type="EMBL" id="VIWY01000003">
    <property type="protein sequence ID" value="TWG21465.1"/>
    <property type="molecule type" value="Genomic_DNA"/>
</dbReference>
<keyword evidence="3" id="KW-1185">Reference proteome</keyword>
<feature type="region of interest" description="Disordered" evidence="1">
    <location>
        <begin position="714"/>
        <end position="745"/>
    </location>
</feature>
<evidence type="ECO:0000256" key="1">
    <source>
        <dbReference type="SAM" id="MobiDB-lite"/>
    </source>
</evidence>
<feature type="region of interest" description="Disordered" evidence="1">
    <location>
        <begin position="1"/>
        <end position="20"/>
    </location>
</feature>
<organism evidence="2 3">
    <name type="scientific">Actinoplanes teichomyceticus</name>
    <dbReference type="NCBI Taxonomy" id="1867"/>
    <lineage>
        <taxon>Bacteria</taxon>
        <taxon>Bacillati</taxon>
        <taxon>Actinomycetota</taxon>
        <taxon>Actinomycetes</taxon>
        <taxon>Micromonosporales</taxon>
        <taxon>Micromonosporaceae</taxon>
        <taxon>Actinoplanes</taxon>
    </lineage>
</organism>
<comment type="caution">
    <text evidence="2">The sequence shown here is derived from an EMBL/GenBank/DDBJ whole genome shotgun (WGS) entry which is preliminary data.</text>
</comment>
<accession>A0A561WC97</accession>
<dbReference type="AlphaFoldDB" id="A0A561WC97"/>
<dbReference type="RefSeq" id="WP_122980070.1">
    <property type="nucleotide sequence ID" value="NZ_BOMX01000154.1"/>
</dbReference>
<gene>
    <name evidence="2" type="ORF">FHX34_1031004</name>
</gene>
<name>A0A561WC97_ACTTI</name>
<proteinExistence type="predicted"/>
<evidence type="ECO:0000313" key="2">
    <source>
        <dbReference type="EMBL" id="TWG21465.1"/>
    </source>
</evidence>